<evidence type="ECO:0000256" key="1">
    <source>
        <dbReference type="SAM" id="MobiDB-lite"/>
    </source>
</evidence>
<evidence type="ECO:0000313" key="3">
    <source>
        <dbReference type="Proteomes" id="UP000765509"/>
    </source>
</evidence>
<gene>
    <name evidence="2" type="ORF">O181_003369</name>
</gene>
<name>A0A9Q3BE94_9BASI</name>
<comment type="caution">
    <text evidence="2">The sequence shown here is derived from an EMBL/GenBank/DDBJ whole genome shotgun (WGS) entry which is preliminary data.</text>
</comment>
<feature type="compositionally biased region" description="Acidic residues" evidence="1">
    <location>
        <begin position="15"/>
        <end position="25"/>
    </location>
</feature>
<sequence>MRRIANSPTDPNAEGSDELDGEEIEVVPHSIGHQSSTSPSHHASRIFQSQVIPMNHRDFQPVLSTIPSSIPPPSPNLSTSMPALVSLVMPEPIPNPRDSPMVNSQQLQPVARSSQKREYLSPLPFLPPNYFSEGKIDLSGLQENIQI</sequence>
<accession>A0A9Q3BE94</accession>
<dbReference type="EMBL" id="AVOT02000603">
    <property type="protein sequence ID" value="MBW0463654.1"/>
    <property type="molecule type" value="Genomic_DNA"/>
</dbReference>
<dbReference type="Proteomes" id="UP000765509">
    <property type="component" value="Unassembled WGS sequence"/>
</dbReference>
<proteinExistence type="predicted"/>
<evidence type="ECO:0000313" key="2">
    <source>
        <dbReference type="EMBL" id="MBW0463654.1"/>
    </source>
</evidence>
<reference evidence="2" key="1">
    <citation type="submission" date="2021-03" db="EMBL/GenBank/DDBJ databases">
        <title>Draft genome sequence of rust myrtle Austropuccinia psidii MF-1, a brazilian biotype.</title>
        <authorList>
            <person name="Quecine M.C."/>
            <person name="Pachon D.M.R."/>
            <person name="Bonatelli M.L."/>
            <person name="Correr F.H."/>
            <person name="Franceschini L.M."/>
            <person name="Leite T.F."/>
            <person name="Margarido G.R.A."/>
            <person name="Almeida C.A."/>
            <person name="Ferrarezi J.A."/>
            <person name="Labate C.A."/>
        </authorList>
    </citation>
    <scope>NUCLEOTIDE SEQUENCE</scope>
    <source>
        <strain evidence="2">MF-1</strain>
    </source>
</reference>
<feature type="region of interest" description="Disordered" evidence="1">
    <location>
        <begin position="90"/>
        <end position="115"/>
    </location>
</feature>
<feature type="region of interest" description="Disordered" evidence="1">
    <location>
        <begin position="1"/>
        <end position="45"/>
    </location>
</feature>
<organism evidence="2 3">
    <name type="scientific">Austropuccinia psidii MF-1</name>
    <dbReference type="NCBI Taxonomy" id="1389203"/>
    <lineage>
        <taxon>Eukaryota</taxon>
        <taxon>Fungi</taxon>
        <taxon>Dikarya</taxon>
        <taxon>Basidiomycota</taxon>
        <taxon>Pucciniomycotina</taxon>
        <taxon>Pucciniomycetes</taxon>
        <taxon>Pucciniales</taxon>
        <taxon>Sphaerophragmiaceae</taxon>
        <taxon>Austropuccinia</taxon>
    </lineage>
</organism>
<feature type="compositionally biased region" description="Polar residues" evidence="1">
    <location>
        <begin position="101"/>
        <end position="113"/>
    </location>
</feature>
<dbReference type="AlphaFoldDB" id="A0A9Q3BE94"/>
<protein>
    <submittedName>
        <fullName evidence="2">Uncharacterized protein</fullName>
    </submittedName>
</protein>
<feature type="compositionally biased region" description="Polar residues" evidence="1">
    <location>
        <begin position="32"/>
        <end position="45"/>
    </location>
</feature>
<keyword evidence="3" id="KW-1185">Reference proteome</keyword>
<feature type="compositionally biased region" description="Polar residues" evidence="1">
    <location>
        <begin position="1"/>
        <end position="10"/>
    </location>
</feature>